<dbReference type="STRING" id="1300342.I596_3201"/>
<dbReference type="CDD" id="cd02796">
    <property type="entry name" value="tRNA_bind_bactPheRS"/>
    <property type="match status" value="1"/>
</dbReference>
<dbReference type="FunFam" id="3.30.56.10:FF:000002">
    <property type="entry name" value="Phenylalanine--tRNA ligase beta subunit"/>
    <property type="match status" value="1"/>
</dbReference>
<dbReference type="EMBL" id="CP015249">
    <property type="protein sequence ID" value="ANB19190.1"/>
    <property type="molecule type" value="Genomic_DNA"/>
</dbReference>
<evidence type="ECO:0000256" key="4">
    <source>
        <dbReference type="ARBA" id="ARBA00022490"/>
    </source>
</evidence>
<dbReference type="Gene3D" id="3.30.56.10">
    <property type="match status" value="2"/>
</dbReference>
<dbReference type="FunFam" id="3.30.930.10:FF:000022">
    <property type="entry name" value="Phenylalanine--tRNA ligase beta subunit"/>
    <property type="match status" value="1"/>
</dbReference>
<keyword evidence="9 15" id="KW-0067">ATP-binding</keyword>
<feature type="domain" description="TRNA-binding" evidence="17">
    <location>
        <begin position="39"/>
        <end position="146"/>
    </location>
</feature>
<keyword evidence="10 15" id="KW-0460">Magnesium</keyword>
<feature type="binding site" evidence="15">
    <location>
        <position position="461"/>
    </location>
    <ligand>
        <name>Mg(2+)</name>
        <dbReference type="ChEBI" id="CHEBI:18420"/>
        <note>shared with alpha subunit</note>
    </ligand>
</feature>
<evidence type="ECO:0000256" key="9">
    <source>
        <dbReference type="ARBA" id="ARBA00022840"/>
    </source>
</evidence>
<dbReference type="SUPFAM" id="SSF56037">
    <property type="entry name" value="PheT/TilS domain"/>
    <property type="match status" value="1"/>
</dbReference>
<dbReference type="RefSeq" id="WP_067649707.1">
    <property type="nucleotide sequence ID" value="NZ_CP015249.1"/>
</dbReference>
<evidence type="ECO:0000259" key="17">
    <source>
        <dbReference type="PROSITE" id="PS50886"/>
    </source>
</evidence>
<dbReference type="NCBIfam" id="TIGR00472">
    <property type="entry name" value="pheT_bact"/>
    <property type="match status" value="1"/>
</dbReference>
<feature type="domain" description="FDX-ACB" evidence="18">
    <location>
        <begin position="697"/>
        <end position="790"/>
    </location>
</feature>
<dbReference type="FunFam" id="3.30.70.380:FF:000001">
    <property type="entry name" value="Phenylalanine--tRNA ligase beta subunit"/>
    <property type="match status" value="1"/>
</dbReference>
<evidence type="ECO:0000256" key="13">
    <source>
        <dbReference type="ARBA" id="ARBA00023146"/>
    </source>
</evidence>
<dbReference type="Gene3D" id="2.40.50.140">
    <property type="entry name" value="Nucleic acid-binding proteins"/>
    <property type="match status" value="1"/>
</dbReference>
<dbReference type="CDD" id="cd00769">
    <property type="entry name" value="PheRS_beta_core"/>
    <property type="match status" value="1"/>
</dbReference>
<dbReference type="Pfam" id="PF03147">
    <property type="entry name" value="FDX-ACB"/>
    <property type="match status" value="1"/>
</dbReference>
<feature type="binding site" evidence="15">
    <location>
        <position position="458"/>
    </location>
    <ligand>
        <name>Mg(2+)</name>
        <dbReference type="ChEBI" id="CHEBI:18420"/>
        <note>shared with alpha subunit</note>
    </ligand>
</feature>
<evidence type="ECO:0000256" key="11">
    <source>
        <dbReference type="ARBA" id="ARBA00022884"/>
    </source>
</evidence>
<protein>
    <recommendedName>
        <fullName evidence="15">Phenylalanine--tRNA ligase beta subunit</fullName>
        <ecNumber evidence="15">6.1.1.20</ecNumber>
    </recommendedName>
    <alternativeName>
        <fullName evidence="15">Phenylalanyl-tRNA synthetase beta subunit</fullName>
        <shortName evidence="15">PheRS</shortName>
    </alternativeName>
</protein>
<evidence type="ECO:0000256" key="7">
    <source>
        <dbReference type="ARBA" id="ARBA00022723"/>
    </source>
</evidence>
<evidence type="ECO:0000256" key="14">
    <source>
        <dbReference type="ARBA" id="ARBA00049255"/>
    </source>
</evidence>
<dbReference type="InterPro" id="IPR045864">
    <property type="entry name" value="aa-tRNA-synth_II/BPL/LPL"/>
</dbReference>
<keyword evidence="11 16" id="KW-0694">RNA-binding</keyword>
<dbReference type="InterPro" id="IPR005121">
    <property type="entry name" value="Fdx_antiC-bd"/>
</dbReference>
<keyword evidence="8 15" id="KW-0547">Nucleotide-binding</keyword>
<dbReference type="InterPro" id="IPR020825">
    <property type="entry name" value="Phe-tRNA_synthase-like_B3/B4"/>
</dbReference>
<evidence type="ECO:0000256" key="6">
    <source>
        <dbReference type="ARBA" id="ARBA00022598"/>
    </source>
</evidence>
<dbReference type="PROSITE" id="PS51483">
    <property type="entry name" value="B5"/>
    <property type="match status" value="1"/>
</dbReference>
<feature type="binding site" evidence="15">
    <location>
        <position position="452"/>
    </location>
    <ligand>
        <name>Mg(2+)</name>
        <dbReference type="ChEBI" id="CHEBI:18420"/>
        <note>shared with alpha subunit</note>
    </ligand>
</feature>
<feature type="binding site" evidence="15">
    <location>
        <position position="462"/>
    </location>
    <ligand>
        <name>Mg(2+)</name>
        <dbReference type="ChEBI" id="CHEBI:18420"/>
        <note>shared with alpha subunit</note>
    </ligand>
</feature>
<evidence type="ECO:0000256" key="8">
    <source>
        <dbReference type="ARBA" id="ARBA00022741"/>
    </source>
</evidence>
<dbReference type="PROSITE" id="PS51447">
    <property type="entry name" value="FDX_ACB"/>
    <property type="match status" value="1"/>
</dbReference>
<dbReference type="SUPFAM" id="SSF50249">
    <property type="entry name" value="Nucleic acid-binding proteins"/>
    <property type="match status" value="1"/>
</dbReference>
<evidence type="ECO:0000256" key="1">
    <source>
        <dbReference type="ARBA" id="ARBA00004496"/>
    </source>
</evidence>
<name>A0A160DXS9_9GAMM</name>
<dbReference type="SUPFAM" id="SSF55681">
    <property type="entry name" value="Class II aaRS and biotin synthetases"/>
    <property type="match status" value="1"/>
</dbReference>
<dbReference type="Proteomes" id="UP000076830">
    <property type="component" value="Chromosome"/>
</dbReference>
<dbReference type="Pfam" id="PF03483">
    <property type="entry name" value="B3_4"/>
    <property type="match status" value="1"/>
</dbReference>
<keyword evidence="4 15" id="KW-0963">Cytoplasm</keyword>
<dbReference type="Gene3D" id="3.30.70.380">
    <property type="entry name" value="Ferrodoxin-fold anticodon-binding domain"/>
    <property type="match status" value="1"/>
</dbReference>
<dbReference type="AlphaFoldDB" id="A0A160DXS9"/>
<evidence type="ECO:0000256" key="15">
    <source>
        <dbReference type="HAMAP-Rule" id="MF_00283"/>
    </source>
</evidence>
<dbReference type="InterPro" id="IPR005147">
    <property type="entry name" value="tRNA_synthase_B5-dom"/>
</dbReference>
<dbReference type="SMART" id="SM00873">
    <property type="entry name" value="B3_4"/>
    <property type="match status" value="1"/>
</dbReference>
<keyword evidence="6 15" id="KW-0436">Ligase</keyword>
<evidence type="ECO:0000256" key="10">
    <source>
        <dbReference type="ARBA" id="ARBA00022842"/>
    </source>
</evidence>
<keyword evidence="21" id="KW-1185">Reference proteome</keyword>
<evidence type="ECO:0000256" key="16">
    <source>
        <dbReference type="PROSITE-ProRule" id="PRU00209"/>
    </source>
</evidence>
<gene>
    <name evidence="15" type="primary">pheT</name>
    <name evidence="20" type="ORF">I596_3201</name>
</gene>
<evidence type="ECO:0000256" key="3">
    <source>
        <dbReference type="ARBA" id="ARBA00011209"/>
    </source>
</evidence>
<dbReference type="InterPro" id="IPR045060">
    <property type="entry name" value="Phe-tRNA-ligase_IIc_bsu"/>
</dbReference>
<sequence length="791" mass="84380">MKISENWLRERVALAVGRDALIERLDMIGHEVESADPVGAGLDGVVVARILACTKHPEADRLQVCEVDAGDERLQIVCGAPNARAGLVAPLARIGARVGDLTIKAAKLRGVESSGMLCSAKELGLDADASGLLELPADAPVGAPLARYLGLPDAILDLGLTPNRADCLSVEGIATDVAAAFDLPLAPLAVEPVPPQSDRHIEIRLDAPADCPRYCGRYITGLDTAAPSPAWMRERLRRCGLRPISLLVDVTNYVMLELGQPLHAFDAATLAGPVGVRRARSGESLRLLDEREVALDEAFLVITDGDRPVALAGLMGGWDTRVHEATADVFLEAAHFAPAALAGRARRLGLHTDAAHRFERGVDPDLPRRALERATGLIVEAAGGTPGAILEAVSAAHLPVRAPVRLRRARIRRVLGIDVADAEVTRILAALGMQVEAAGDGWIATPPSRRFDIAIEEDLIEEVARIHGYEKIPDHAPSGELAGPSLREDRIAPGLAREQLAARGYLEAITYAFVAREQLVDWGLDEGVVALANPLSADLSVMRTSLLPGLVAALAANRSRQQARVRLFEVGRAYHATADAPRETARIAAAASGGAFAEQWGEAVRPLDYFDVKGDLESLLALAGTEAGAFTFSAGGPGWLHPGRAATVLREGTVVGHLGALHPQLQKRLDLDEDVYVFELDLDGVAPRPVPVAGELSRYPSLRRDIAVVVPDEVTWAQVRETVREAVGPVLNDVFLFDRYVGHNLGSGMKSLAMGLILQDRYRTLTDQDADSCVTRAVAALERGCSATLRG</sequence>
<dbReference type="Pfam" id="PF01588">
    <property type="entry name" value="tRNA_bind"/>
    <property type="match status" value="1"/>
</dbReference>
<evidence type="ECO:0000256" key="2">
    <source>
        <dbReference type="ARBA" id="ARBA00008653"/>
    </source>
</evidence>
<dbReference type="SMART" id="SM00896">
    <property type="entry name" value="FDX-ACB"/>
    <property type="match status" value="1"/>
</dbReference>
<dbReference type="SUPFAM" id="SSF46955">
    <property type="entry name" value="Putative DNA-binding domain"/>
    <property type="match status" value="1"/>
</dbReference>
<comment type="cofactor">
    <cofactor evidence="15">
        <name>Mg(2+)</name>
        <dbReference type="ChEBI" id="CHEBI:18420"/>
    </cofactor>
    <text evidence="15">Binds 2 magnesium ions per tetramer.</text>
</comment>
<keyword evidence="12 15" id="KW-0648">Protein biosynthesis</keyword>
<keyword evidence="13 15" id="KW-0030">Aminoacyl-tRNA synthetase</keyword>
<dbReference type="GO" id="GO:0000049">
    <property type="term" value="F:tRNA binding"/>
    <property type="evidence" value="ECO:0007669"/>
    <property type="project" value="UniProtKB-UniRule"/>
</dbReference>
<dbReference type="InterPro" id="IPR036690">
    <property type="entry name" value="Fdx_antiC-bd_sf"/>
</dbReference>
<dbReference type="InterPro" id="IPR012340">
    <property type="entry name" value="NA-bd_OB-fold"/>
</dbReference>
<dbReference type="PANTHER" id="PTHR10947">
    <property type="entry name" value="PHENYLALANYL-TRNA SYNTHETASE BETA CHAIN AND LEUCINE-RICH REPEAT-CONTAINING PROTEIN 47"/>
    <property type="match status" value="1"/>
</dbReference>
<dbReference type="PANTHER" id="PTHR10947:SF0">
    <property type="entry name" value="PHENYLALANINE--TRNA LIGASE BETA SUBUNIT"/>
    <property type="match status" value="1"/>
</dbReference>
<dbReference type="PATRIC" id="fig|1300342.3.peg.3127"/>
<comment type="catalytic activity">
    <reaction evidence="14 15">
        <text>tRNA(Phe) + L-phenylalanine + ATP = L-phenylalanyl-tRNA(Phe) + AMP + diphosphate + H(+)</text>
        <dbReference type="Rhea" id="RHEA:19413"/>
        <dbReference type="Rhea" id="RHEA-COMP:9668"/>
        <dbReference type="Rhea" id="RHEA-COMP:9699"/>
        <dbReference type="ChEBI" id="CHEBI:15378"/>
        <dbReference type="ChEBI" id="CHEBI:30616"/>
        <dbReference type="ChEBI" id="CHEBI:33019"/>
        <dbReference type="ChEBI" id="CHEBI:58095"/>
        <dbReference type="ChEBI" id="CHEBI:78442"/>
        <dbReference type="ChEBI" id="CHEBI:78531"/>
        <dbReference type="ChEBI" id="CHEBI:456215"/>
        <dbReference type="EC" id="6.1.1.20"/>
    </reaction>
</comment>
<dbReference type="InterPro" id="IPR002547">
    <property type="entry name" value="tRNA-bd_dom"/>
</dbReference>
<dbReference type="KEGG" id="dko:I596_3201"/>
<evidence type="ECO:0000256" key="12">
    <source>
        <dbReference type="ARBA" id="ARBA00022917"/>
    </source>
</evidence>
<feature type="domain" description="B5" evidence="19">
    <location>
        <begin position="399"/>
        <end position="474"/>
    </location>
</feature>
<dbReference type="InterPro" id="IPR005146">
    <property type="entry name" value="B3/B4_tRNA-bd"/>
</dbReference>
<dbReference type="PROSITE" id="PS50886">
    <property type="entry name" value="TRBD"/>
    <property type="match status" value="1"/>
</dbReference>
<dbReference type="FunFam" id="2.40.50.140:FF:000045">
    <property type="entry name" value="Phenylalanine--tRNA ligase beta subunit"/>
    <property type="match status" value="1"/>
</dbReference>
<comment type="subunit">
    <text evidence="3 15">Tetramer of two alpha and two beta subunits.</text>
</comment>
<comment type="similarity">
    <text evidence="2 15">Belongs to the phenylalanyl-tRNA synthetase beta subunit family. Type 1 subfamily.</text>
</comment>
<dbReference type="GO" id="GO:0009328">
    <property type="term" value="C:phenylalanine-tRNA ligase complex"/>
    <property type="evidence" value="ECO:0007669"/>
    <property type="project" value="TreeGrafter"/>
</dbReference>
<evidence type="ECO:0000259" key="19">
    <source>
        <dbReference type="PROSITE" id="PS51483"/>
    </source>
</evidence>
<dbReference type="GO" id="GO:0000287">
    <property type="term" value="F:magnesium ion binding"/>
    <property type="evidence" value="ECO:0007669"/>
    <property type="project" value="UniProtKB-UniRule"/>
</dbReference>
<dbReference type="GO" id="GO:0006432">
    <property type="term" value="P:phenylalanyl-tRNA aminoacylation"/>
    <property type="evidence" value="ECO:0007669"/>
    <property type="project" value="UniProtKB-UniRule"/>
</dbReference>
<dbReference type="FunFam" id="3.50.40.10:FF:000001">
    <property type="entry name" value="Phenylalanine--tRNA ligase beta subunit"/>
    <property type="match status" value="1"/>
</dbReference>
<dbReference type="GO" id="GO:0005524">
    <property type="term" value="F:ATP binding"/>
    <property type="evidence" value="ECO:0007669"/>
    <property type="project" value="UniProtKB-UniRule"/>
</dbReference>
<evidence type="ECO:0000256" key="5">
    <source>
        <dbReference type="ARBA" id="ARBA00022555"/>
    </source>
</evidence>
<dbReference type="NCBIfam" id="NF045760">
    <property type="entry name" value="YtpR"/>
    <property type="match status" value="1"/>
</dbReference>
<dbReference type="Gene3D" id="3.50.40.10">
    <property type="entry name" value="Phenylalanyl-trna Synthetase, Chain B, domain 3"/>
    <property type="match status" value="1"/>
</dbReference>
<accession>A0A160DXS9</accession>
<evidence type="ECO:0000259" key="18">
    <source>
        <dbReference type="PROSITE" id="PS51447"/>
    </source>
</evidence>
<evidence type="ECO:0000313" key="20">
    <source>
        <dbReference type="EMBL" id="ANB19190.1"/>
    </source>
</evidence>
<dbReference type="Pfam" id="PF17759">
    <property type="entry name" value="tRNA_synthFbeta"/>
    <property type="match status" value="1"/>
</dbReference>
<evidence type="ECO:0000313" key="21">
    <source>
        <dbReference type="Proteomes" id="UP000076830"/>
    </source>
</evidence>
<dbReference type="Gene3D" id="3.30.930.10">
    <property type="entry name" value="Bira Bifunctional Protein, Domain 2"/>
    <property type="match status" value="1"/>
</dbReference>
<dbReference type="InterPro" id="IPR009061">
    <property type="entry name" value="DNA-bd_dom_put_sf"/>
</dbReference>
<dbReference type="InterPro" id="IPR033714">
    <property type="entry name" value="tRNA_bind_bactPheRS"/>
</dbReference>
<dbReference type="HAMAP" id="MF_00283">
    <property type="entry name" value="Phe_tRNA_synth_beta1"/>
    <property type="match status" value="1"/>
</dbReference>
<dbReference type="SUPFAM" id="SSF54991">
    <property type="entry name" value="Anticodon-binding domain of PheRS"/>
    <property type="match status" value="1"/>
</dbReference>
<keyword evidence="5 16" id="KW-0820">tRNA-binding</keyword>
<dbReference type="Pfam" id="PF03484">
    <property type="entry name" value="B5"/>
    <property type="match status" value="1"/>
</dbReference>
<reference evidence="20 21" key="1">
    <citation type="submission" date="2016-04" db="EMBL/GenBank/DDBJ databases">
        <title>Complete genome sequence of Dokdonella koreensis DS-123T.</title>
        <authorList>
            <person name="Kim J.F."/>
            <person name="Lee H."/>
            <person name="Kwak M.-J."/>
        </authorList>
    </citation>
    <scope>NUCLEOTIDE SEQUENCE [LARGE SCALE GENOMIC DNA]</scope>
    <source>
        <strain evidence="20 21">DS-123</strain>
    </source>
</reference>
<dbReference type="GO" id="GO:0004826">
    <property type="term" value="F:phenylalanine-tRNA ligase activity"/>
    <property type="evidence" value="ECO:0007669"/>
    <property type="project" value="UniProtKB-UniRule"/>
</dbReference>
<dbReference type="EC" id="6.1.1.20" evidence="15"/>
<dbReference type="SMART" id="SM00874">
    <property type="entry name" value="B5"/>
    <property type="match status" value="1"/>
</dbReference>
<dbReference type="InterPro" id="IPR004532">
    <property type="entry name" value="Phe-tRNA-ligase_IIc_bsu_bact"/>
</dbReference>
<keyword evidence="7 15" id="KW-0479">Metal-binding</keyword>
<proteinExistence type="inferred from homology"/>
<comment type="subcellular location">
    <subcellularLocation>
        <location evidence="1 15">Cytoplasm</location>
    </subcellularLocation>
</comment>
<dbReference type="InterPro" id="IPR041616">
    <property type="entry name" value="PheRS_beta_core"/>
</dbReference>
<organism evidence="20 21">
    <name type="scientific">Dokdonella koreensis DS-123</name>
    <dbReference type="NCBI Taxonomy" id="1300342"/>
    <lineage>
        <taxon>Bacteria</taxon>
        <taxon>Pseudomonadati</taxon>
        <taxon>Pseudomonadota</taxon>
        <taxon>Gammaproteobacteria</taxon>
        <taxon>Lysobacterales</taxon>
        <taxon>Rhodanobacteraceae</taxon>
        <taxon>Dokdonella</taxon>
    </lineage>
</organism>
<dbReference type="OrthoDB" id="9805455at2"/>